<dbReference type="SUPFAM" id="SSF52540">
    <property type="entry name" value="P-loop containing nucleoside triphosphate hydrolases"/>
    <property type="match status" value="1"/>
</dbReference>
<dbReference type="EMBL" id="CDMZ01003973">
    <property type="protein sequence ID" value="CEM48238.1"/>
    <property type="molecule type" value="Genomic_DNA"/>
</dbReference>
<dbReference type="GO" id="GO:0000724">
    <property type="term" value="P:double-strand break repair via homologous recombination"/>
    <property type="evidence" value="ECO:0007669"/>
    <property type="project" value="TreeGrafter"/>
</dbReference>
<dbReference type="Gene3D" id="3.40.50.300">
    <property type="entry name" value="P-loop containing nucleotide triphosphate hydrolases"/>
    <property type="match status" value="1"/>
</dbReference>
<organism evidence="6">
    <name type="scientific">Chromera velia CCMP2878</name>
    <dbReference type="NCBI Taxonomy" id="1169474"/>
    <lineage>
        <taxon>Eukaryota</taxon>
        <taxon>Sar</taxon>
        <taxon>Alveolata</taxon>
        <taxon>Colpodellida</taxon>
        <taxon>Chromeraceae</taxon>
        <taxon>Chromera</taxon>
    </lineage>
</organism>
<evidence type="ECO:0000256" key="1">
    <source>
        <dbReference type="ARBA" id="ARBA00005446"/>
    </source>
</evidence>
<feature type="compositionally biased region" description="Basic and acidic residues" evidence="5">
    <location>
        <begin position="163"/>
        <end position="175"/>
    </location>
</feature>
<dbReference type="GO" id="GO:0005694">
    <property type="term" value="C:chromosome"/>
    <property type="evidence" value="ECO:0007669"/>
    <property type="project" value="TreeGrafter"/>
</dbReference>
<comment type="similarity">
    <text evidence="1">Belongs to the helicase family. RecQ subfamily.</text>
</comment>
<evidence type="ECO:0000256" key="3">
    <source>
        <dbReference type="ARBA" id="ARBA00023235"/>
    </source>
</evidence>
<protein>
    <submittedName>
        <fullName evidence="6">Uncharacterized protein</fullName>
    </submittedName>
</protein>
<dbReference type="GO" id="GO:0005737">
    <property type="term" value="C:cytoplasm"/>
    <property type="evidence" value="ECO:0007669"/>
    <property type="project" value="TreeGrafter"/>
</dbReference>
<evidence type="ECO:0000313" key="6">
    <source>
        <dbReference type="EMBL" id="CEM48238.1"/>
    </source>
</evidence>
<evidence type="ECO:0000256" key="4">
    <source>
        <dbReference type="ARBA" id="ARBA00023242"/>
    </source>
</evidence>
<evidence type="ECO:0000256" key="5">
    <source>
        <dbReference type="SAM" id="MobiDB-lite"/>
    </source>
</evidence>
<feature type="compositionally biased region" description="Basic and acidic residues" evidence="5">
    <location>
        <begin position="120"/>
        <end position="129"/>
    </location>
</feature>
<dbReference type="VEuPathDB" id="CryptoDB:Cvel_32040"/>
<dbReference type="GO" id="GO:0003677">
    <property type="term" value="F:DNA binding"/>
    <property type="evidence" value="ECO:0007669"/>
    <property type="project" value="UniProtKB-KW"/>
</dbReference>
<keyword evidence="4" id="KW-0539">Nucleus</keyword>
<sequence>VAEDIVRHLKLASPASFHVSIIRPNIFLEVCNKQTSEDDLVGDAVNIFKDDKLEDGRLPSVLIYCLNKADCKKFAEKLRKKRMMARHYHAGVDNKERTQPAEPPSPRGQEQGNGGWNEVEDQRQERATDEAGDEEEILEGIGSGAQELGQDRTETGGTADLEVQAKMEESDKEFEPPAWDLLGASGQRNAGTKIGGDLPSNGEEADDDDFEFEPLLPESQSGQIGTQKKRGEEDSQLKDKNAAVMAKRPKVFSESGAEAPPDEAGPDQHNPSHNLKEDDDDDVEFVAI</sequence>
<feature type="compositionally biased region" description="Basic and acidic residues" evidence="5">
    <location>
        <begin position="90"/>
        <end position="99"/>
    </location>
</feature>
<name>A0A0G4HUV8_9ALVE</name>
<dbReference type="GO" id="GO:0005634">
    <property type="term" value="C:nucleus"/>
    <property type="evidence" value="ECO:0007669"/>
    <property type="project" value="TreeGrafter"/>
</dbReference>
<dbReference type="PANTHER" id="PTHR13710">
    <property type="entry name" value="DNA HELICASE RECQ FAMILY MEMBER"/>
    <property type="match status" value="1"/>
</dbReference>
<feature type="compositionally biased region" description="Acidic residues" evidence="5">
    <location>
        <begin position="203"/>
        <end position="212"/>
    </location>
</feature>
<dbReference type="GO" id="GO:0043138">
    <property type="term" value="F:3'-5' DNA helicase activity"/>
    <property type="evidence" value="ECO:0007669"/>
    <property type="project" value="TreeGrafter"/>
</dbReference>
<feature type="compositionally biased region" description="Acidic residues" evidence="5">
    <location>
        <begin position="277"/>
        <end position="288"/>
    </location>
</feature>
<proteinExistence type="inferred from homology"/>
<feature type="non-terminal residue" evidence="6">
    <location>
        <position position="1"/>
    </location>
</feature>
<gene>
    <name evidence="6" type="ORF">Cvel_32040</name>
</gene>
<keyword evidence="2" id="KW-0238">DNA-binding</keyword>
<accession>A0A0G4HUV8</accession>
<dbReference type="AlphaFoldDB" id="A0A0G4HUV8"/>
<dbReference type="InterPro" id="IPR027417">
    <property type="entry name" value="P-loop_NTPase"/>
</dbReference>
<dbReference type="GO" id="GO:0009378">
    <property type="term" value="F:four-way junction helicase activity"/>
    <property type="evidence" value="ECO:0007669"/>
    <property type="project" value="TreeGrafter"/>
</dbReference>
<dbReference type="PANTHER" id="PTHR13710:SF153">
    <property type="entry name" value="RECQ-LIKE DNA HELICASE BLM"/>
    <property type="match status" value="1"/>
</dbReference>
<keyword evidence="3" id="KW-0413">Isomerase</keyword>
<evidence type="ECO:0000256" key="2">
    <source>
        <dbReference type="ARBA" id="ARBA00023125"/>
    </source>
</evidence>
<feature type="region of interest" description="Disordered" evidence="5">
    <location>
        <begin position="90"/>
        <end position="288"/>
    </location>
</feature>
<reference evidence="6" key="1">
    <citation type="submission" date="2014-11" db="EMBL/GenBank/DDBJ databases">
        <authorList>
            <person name="Otto D Thomas"/>
            <person name="Naeem Raeece"/>
        </authorList>
    </citation>
    <scope>NUCLEOTIDE SEQUENCE</scope>
</reference>
<feature type="compositionally biased region" description="Basic and acidic residues" evidence="5">
    <location>
        <begin position="229"/>
        <end position="241"/>
    </location>
</feature>